<dbReference type="CDD" id="cd10941">
    <property type="entry name" value="CE4_PuuE_HpPgdA_like_2"/>
    <property type="match status" value="1"/>
</dbReference>
<dbReference type="Gene3D" id="3.20.20.370">
    <property type="entry name" value="Glycoside hydrolase/deacetylase"/>
    <property type="match status" value="1"/>
</dbReference>
<evidence type="ECO:0000313" key="3">
    <source>
        <dbReference type="Proteomes" id="UP000032027"/>
    </source>
</evidence>
<dbReference type="SUPFAM" id="SSF88713">
    <property type="entry name" value="Glycoside hydrolase/deacetylase"/>
    <property type="match status" value="1"/>
</dbReference>
<dbReference type="InterPro" id="IPR011330">
    <property type="entry name" value="Glyco_hydro/deAcase_b/a-brl"/>
</dbReference>
<gene>
    <name evidence="2" type="ORF">NPIRD3C_0067</name>
</gene>
<dbReference type="GO" id="GO:0005975">
    <property type="term" value="P:carbohydrate metabolic process"/>
    <property type="evidence" value="ECO:0007669"/>
    <property type="project" value="InterPro"/>
</dbReference>
<reference evidence="2 3" key="3">
    <citation type="journal article" date="2019" name="Int. J. Syst. Evol. Microbiol.">
        <title>Nitrosopumilus adriaticus sp. nov. and Nitrosopumilus piranensis sp. nov., two ammonia-oxidizing archaea from the Adriatic Sea and members of the class Nitrososphaeria.</title>
        <authorList>
            <person name="Bayer B."/>
            <person name="Vojvoda J."/>
            <person name="Reinthaler T."/>
            <person name="Reyes C."/>
            <person name="Pinto M."/>
            <person name="Herndl G.J."/>
        </authorList>
    </citation>
    <scope>NUCLEOTIDE SEQUENCE [LARGE SCALE GENOMIC DNA]</scope>
    <source>
        <strain evidence="2 3">D3C</strain>
    </source>
</reference>
<feature type="domain" description="NodB homology" evidence="1">
    <location>
        <begin position="19"/>
        <end position="273"/>
    </location>
</feature>
<dbReference type="EMBL" id="CP010868">
    <property type="protein sequence ID" value="AJM91291.1"/>
    <property type="molecule type" value="Genomic_DNA"/>
</dbReference>
<evidence type="ECO:0000313" key="2">
    <source>
        <dbReference type="EMBL" id="AJM91291.1"/>
    </source>
</evidence>
<dbReference type="AlphaFoldDB" id="A0A0C5BSK5"/>
<evidence type="ECO:0000259" key="1">
    <source>
        <dbReference type="PROSITE" id="PS51677"/>
    </source>
</evidence>
<dbReference type="PATRIC" id="fig|1582439.9.peg.67"/>
<dbReference type="InterPro" id="IPR002509">
    <property type="entry name" value="NODB_dom"/>
</dbReference>
<reference evidence="2 3" key="2">
    <citation type="journal article" date="2016" name="ISME J.">
        <title>Physiological and genomic characterization of two novel marine thaumarchaeal strains indicates niche differentiation.</title>
        <authorList>
            <person name="Bayer B."/>
            <person name="Vojvoda J."/>
            <person name="Offre P."/>
            <person name="Alves R.J."/>
            <person name="Elisabeth N.H."/>
            <person name="Garcia J.A."/>
            <person name="Volland J.M."/>
            <person name="Srivastava A."/>
            <person name="Schleper C."/>
            <person name="Herndl G.J."/>
        </authorList>
    </citation>
    <scope>NUCLEOTIDE SEQUENCE [LARGE SCALE GENOMIC DNA]</scope>
    <source>
        <strain evidence="2 3">D3C</strain>
    </source>
</reference>
<protein>
    <submittedName>
        <fullName evidence="2">Polysaccharide deactylase family protein, PEP-CTERM locus family protein</fullName>
    </submittedName>
</protein>
<dbReference type="Pfam" id="PF11959">
    <property type="entry name" value="DUF3473"/>
    <property type="match status" value="1"/>
</dbReference>
<dbReference type="STRING" id="1582439.NPIRD3C_0067"/>
<dbReference type="Proteomes" id="UP000032027">
    <property type="component" value="Chromosome"/>
</dbReference>
<dbReference type="PANTHER" id="PTHR47561:SF1">
    <property type="entry name" value="POLYSACCHARIDE DEACETYLASE FAMILY PROTEIN (AFU_ORTHOLOGUE AFUA_6G05030)"/>
    <property type="match status" value="1"/>
</dbReference>
<proteinExistence type="predicted"/>
<accession>A0A0C5BSK5</accession>
<dbReference type="RefSeq" id="WP_148702320.1">
    <property type="nucleotide sequence ID" value="NZ_CP010868.1"/>
</dbReference>
<dbReference type="KEGG" id="nid:NPIRD3C_0067"/>
<dbReference type="GO" id="GO:0016810">
    <property type="term" value="F:hydrolase activity, acting on carbon-nitrogen (but not peptide) bonds"/>
    <property type="evidence" value="ECO:0007669"/>
    <property type="project" value="InterPro"/>
</dbReference>
<name>A0A0C5BSK5_9ARCH</name>
<dbReference type="InterPro" id="IPR045235">
    <property type="entry name" value="PuuE_HpPgdA-like"/>
</dbReference>
<dbReference type="PANTHER" id="PTHR47561">
    <property type="entry name" value="POLYSACCHARIDE DEACETYLASE FAMILY PROTEIN (AFU_ORTHOLOGUE AFUA_6G05030)"/>
    <property type="match status" value="1"/>
</dbReference>
<dbReference type="HOGENOM" id="CLU_066872_0_0_2"/>
<dbReference type="GeneID" id="41599240"/>
<dbReference type="Pfam" id="PF01522">
    <property type="entry name" value="Polysacc_deac_1"/>
    <property type="match status" value="1"/>
</dbReference>
<sequence>MVKNLLSIDLEDYFCDLPFNKWKKYDSRIEKTTDKILDLLDKYNHQATFFSLGYIGEKFPELIEKIIKKGHEIASHGYYHKDLRKISKEIFEEDLLKSIKTLEQISGEKILGFRAPFFSIDENNFEVFHIMKKYLKYDSSVFPVKTPLYGLPNAPRKIYKMNVDNPLIKNDEGDFLEIPLATIRIPIIGNIPIAGGFHLRFLPIKFLKFGINHLNKTGNVAMCYIHPKDLDPKMPHIPEYAWHYYWGLNSAAKKFEYLLKNFKFSSVRDSVSF</sequence>
<organism evidence="2 3">
    <name type="scientific">Nitrosopumilus piranensis</name>
    <dbReference type="NCBI Taxonomy" id="1582439"/>
    <lineage>
        <taxon>Archaea</taxon>
        <taxon>Nitrososphaerota</taxon>
        <taxon>Nitrososphaeria</taxon>
        <taxon>Nitrosopumilales</taxon>
        <taxon>Nitrosopumilaceae</taxon>
        <taxon>Nitrosopumilus</taxon>
    </lineage>
</organism>
<dbReference type="OrthoDB" id="10436at2157"/>
<dbReference type="InterPro" id="IPR022560">
    <property type="entry name" value="DUF3473"/>
</dbReference>
<dbReference type="PROSITE" id="PS51677">
    <property type="entry name" value="NODB"/>
    <property type="match status" value="1"/>
</dbReference>
<reference evidence="3" key="1">
    <citation type="submission" date="2015-02" db="EMBL/GenBank/DDBJ databases">
        <title>Characterization of two novel Thaumarchaeota isolated from the Northern Adriatic Sea.</title>
        <authorList>
            <person name="Bayer B."/>
            <person name="Vojvoda J."/>
            <person name="Offre P."/>
            <person name="Srivastava A."/>
            <person name="Elisabeth N."/>
            <person name="Garcia J.A.L."/>
            <person name="Schleper C."/>
            <person name="Herndl G.J."/>
        </authorList>
    </citation>
    <scope>NUCLEOTIDE SEQUENCE [LARGE SCALE GENOMIC DNA]</scope>
    <source>
        <strain evidence="3">D3C</strain>
    </source>
</reference>
<keyword evidence="3" id="KW-1185">Reference proteome</keyword>